<comment type="caution">
    <text evidence="3">The sequence shown here is derived from an EMBL/GenBank/DDBJ whole genome shotgun (WGS) entry which is preliminary data.</text>
</comment>
<dbReference type="EMBL" id="JALKCH010000001">
    <property type="protein sequence ID" value="MCK0195599.1"/>
    <property type="molecule type" value="Genomic_DNA"/>
</dbReference>
<reference evidence="3 4" key="1">
    <citation type="submission" date="2022-04" db="EMBL/GenBank/DDBJ databases">
        <authorList>
            <person name="Grouzdev D.S."/>
            <person name="Pantiukh K.S."/>
            <person name="Krutkina M.S."/>
        </authorList>
    </citation>
    <scope>NUCLEOTIDE SEQUENCE [LARGE SCALE GENOMIC DNA]</scope>
    <source>
        <strain evidence="3 4">6x-1</strain>
    </source>
</reference>
<dbReference type="Gene3D" id="3.40.50.2000">
    <property type="entry name" value="Glycogen Phosphorylase B"/>
    <property type="match status" value="2"/>
</dbReference>
<dbReference type="RefSeq" id="WP_247025874.1">
    <property type="nucleotide sequence ID" value="NZ_JALKCH010000001.1"/>
</dbReference>
<dbReference type="CDD" id="cd03794">
    <property type="entry name" value="GT4_WbuB-like"/>
    <property type="match status" value="1"/>
</dbReference>
<feature type="domain" description="Glycosyltransferase subfamily 4-like N-terminal" evidence="2">
    <location>
        <begin position="40"/>
        <end position="228"/>
    </location>
</feature>
<dbReference type="PANTHER" id="PTHR45947:SF3">
    <property type="entry name" value="SULFOQUINOVOSYL TRANSFERASE SQD2"/>
    <property type="match status" value="1"/>
</dbReference>
<evidence type="ECO:0000259" key="2">
    <source>
        <dbReference type="Pfam" id="PF13579"/>
    </source>
</evidence>
<dbReference type="NCBIfam" id="NF007640">
    <property type="entry name" value="PRK10307.1"/>
    <property type="match status" value="1"/>
</dbReference>
<dbReference type="InterPro" id="IPR028098">
    <property type="entry name" value="Glyco_trans_4-like_N"/>
</dbReference>
<dbReference type="Proteomes" id="UP001203284">
    <property type="component" value="Unassembled WGS sequence"/>
</dbReference>
<accession>A0ABT0D6N4</accession>
<dbReference type="SUPFAM" id="SSF53756">
    <property type="entry name" value="UDP-Glycosyltransferase/glycogen phosphorylase"/>
    <property type="match status" value="1"/>
</dbReference>
<dbReference type="Pfam" id="PF13579">
    <property type="entry name" value="Glyco_trans_4_4"/>
    <property type="match status" value="1"/>
</dbReference>
<evidence type="ECO:0000313" key="3">
    <source>
        <dbReference type="EMBL" id="MCK0195599.1"/>
    </source>
</evidence>
<dbReference type="InterPro" id="IPR001296">
    <property type="entry name" value="Glyco_trans_1"/>
</dbReference>
<evidence type="ECO:0000259" key="1">
    <source>
        <dbReference type="Pfam" id="PF00534"/>
    </source>
</evidence>
<sequence length="426" mass="45731">MNAGFAAAGAVDTALASPAPDLAGRRIVVYGMNYAPELAGVGRYTGEIGEYLASVGGDVTVVTAAPHYPGWRVQDGYRNAYNATMQDGARVIRTPLLLPKKTMGGIWRLIAPLSFAASSAPVVFWQILRQRPEVVFCVEPTLFAAPVAQLAAKLVGARTVLHVQDLEVDAAFAVGHLGNASWLKRLGFGFEKFSLNRFDRVITISNRMMERLAGKGVAQRQLCILRNWVDVDHIRPLDGSSPYRTELGYQPDDFIVLYSGNVGAKQGLNVLLDAAEQLTDLPRIKFIVAGEGPAKEALQKRYGHLASLRFLPFQPYARFNEFLNLADLHALPQEKDAADLVLPSKLGGMLASGKPIVVTAEPGTELADFLGSGGVITPPGDATALAAEIRRVSAGGFSGDPSLRAALARTLSNQDALKELVRLLGM</sequence>
<keyword evidence="4" id="KW-1185">Reference proteome</keyword>
<protein>
    <submittedName>
        <fullName evidence="3">WcaI family glycosyltransferase</fullName>
    </submittedName>
</protein>
<name>A0ABT0D6N4_9HYPH</name>
<dbReference type="Pfam" id="PF00534">
    <property type="entry name" value="Glycos_transf_1"/>
    <property type="match status" value="1"/>
</dbReference>
<dbReference type="PANTHER" id="PTHR45947">
    <property type="entry name" value="SULFOQUINOVOSYL TRANSFERASE SQD2"/>
    <property type="match status" value="1"/>
</dbReference>
<feature type="domain" description="Glycosyl transferase family 1" evidence="1">
    <location>
        <begin position="246"/>
        <end position="393"/>
    </location>
</feature>
<gene>
    <name evidence="3" type="ORF">MWN34_01595</name>
</gene>
<organism evidence="3 4">
    <name type="scientific">Ancylobacter crimeensis</name>
    <dbReference type="NCBI Taxonomy" id="2579147"/>
    <lineage>
        <taxon>Bacteria</taxon>
        <taxon>Pseudomonadati</taxon>
        <taxon>Pseudomonadota</taxon>
        <taxon>Alphaproteobacteria</taxon>
        <taxon>Hyphomicrobiales</taxon>
        <taxon>Xanthobacteraceae</taxon>
        <taxon>Ancylobacter</taxon>
    </lineage>
</organism>
<dbReference type="InterPro" id="IPR050194">
    <property type="entry name" value="Glycosyltransferase_grp1"/>
</dbReference>
<proteinExistence type="predicted"/>
<evidence type="ECO:0000313" key="4">
    <source>
        <dbReference type="Proteomes" id="UP001203284"/>
    </source>
</evidence>